<dbReference type="InterPro" id="IPR010982">
    <property type="entry name" value="Lambda_DNA-bd_dom_sf"/>
</dbReference>
<evidence type="ECO:0000313" key="3">
    <source>
        <dbReference type="Proteomes" id="UP001598448"/>
    </source>
</evidence>
<feature type="domain" description="HTH cro/C1-type" evidence="1">
    <location>
        <begin position="30"/>
        <end position="75"/>
    </location>
</feature>
<sequence>MARGLADFDPDALRNLRLGRRLPVEISASMTAEELGRAVGASKAQILAYENGHRVPDPPRIRALADALGVHPAMLMHDTGRKEWGVADIRRACGLRALDLVKELGISPKSYRRFEYEGIVPARRPRFLDDVAQIFGTSRRSLEIAINRMPAVTARQAKARQLIEAMAERYINQPGEWKGPGAQDPDLLELSASYGRPVQRTRRVLTYELGELRQMLVRAKRERVVADYDTDQGRQERARSAYHRWHALYLQDLRRIPLRLEQFHRSAQPSDAWQALVDLHEAEAKPEGPWAPSTLLAAPATVELLPPSLVERRRTVDGIAGCRLTSQGVSHVRTFRELYAALYPGIRHPQRIPGKSGSAHLRGGLSDNTFSFRQERFVIPQPAIDGQTRLAGSKGSPVEIFLSARLRLHVGPAAWTVVVVPEAAADPSEPGQRQL</sequence>
<dbReference type="PROSITE" id="PS50943">
    <property type="entry name" value="HTH_CROC1"/>
    <property type="match status" value="1"/>
</dbReference>
<dbReference type="EMBL" id="JBHXIJ010000037">
    <property type="protein sequence ID" value="MFD5098944.1"/>
    <property type="molecule type" value="Genomic_DNA"/>
</dbReference>
<proteinExistence type="predicted"/>
<evidence type="ECO:0000259" key="1">
    <source>
        <dbReference type="PROSITE" id="PS50943"/>
    </source>
</evidence>
<dbReference type="Pfam" id="PF13560">
    <property type="entry name" value="HTH_31"/>
    <property type="match status" value="1"/>
</dbReference>
<dbReference type="Proteomes" id="UP001598448">
    <property type="component" value="Unassembled WGS sequence"/>
</dbReference>
<evidence type="ECO:0000313" key="2">
    <source>
        <dbReference type="EMBL" id="MFD5098944.1"/>
    </source>
</evidence>
<dbReference type="RefSeq" id="WP_386710743.1">
    <property type="nucleotide sequence ID" value="NZ_JBHXIJ010000037.1"/>
</dbReference>
<dbReference type="CDD" id="cd00093">
    <property type="entry name" value="HTH_XRE"/>
    <property type="match status" value="1"/>
</dbReference>
<dbReference type="InterPro" id="IPR001387">
    <property type="entry name" value="Cro/C1-type_HTH"/>
</dbReference>
<protein>
    <submittedName>
        <fullName evidence="2">Helix-turn-helix domain-containing protein</fullName>
    </submittedName>
</protein>
<reference evidence="2 3" key="1">
    <citation type="submission" date="2024-09" db="EMBL/GenBank/DDBJ databases">
        <title>The Natural Products Discovery Center: Release of the First 8490 Sequenced Strains for Exploring Actinobacteria Biosynthetic Diversity.</title>
        <authorList>
            <person name="Kalkreuter E."/>
            <person name="Kautsar S.A."/>
            <person name="Yang D."/>
            <person name="Bader C.D."/>
            <person name="Teijaro C.N."/>
            <person name="Fluegel L."/>
            <person name="Davis C.M."/>
            <person name="Simpson J.R."/>
            <person name="Lauterbach L."/>
            <person name="Steele A.D."/>
            <person name="Gui C."/>
            <person name="Meng S."/>
            <person name="Li G."/>
            <person name="Viehrig K."/>
            <person name="Ye F."/>
            <person name="Su P."/>
            <person name="Kiefer A.F."/>
            <person name="Nichols A."/>
            <person name="Cepeda A.J."/>
            <person name="Yan W."/>
            <person name="Fan B."/>
            <person name="Jiang Y."/>
            <person name="Adhikari A."/>
            <person name="Zheng C.-J."/>
            <person name="Schuster L."/>
            <person name="Cowan T.M."/>
            <person name="Smanski M.J."/>
            <person name="Chevrette M.G."/>
            <person name="De Carvalho L.P.S."/>
            <person name="Shen B."/>
        </authorList>
    </citation>
    <scope>NUCLEOTIDE SEQUENCE [LARGE SCALE GENOMIC DNA]</scope>
    <source>
        <strain evidence="2 3">NPDC058348</strain>
    </source>
</reference>
<dbReference type="Gene3D" id="1.10.260.40">
    <property type="entry name" value="lambda repressor-like DNA-binding domains"/>
    <property type="match status" value="1"/>
</dbReference>
<gene>
    <name evidence="2" type="ORF">ACFWJN_08240</name>
</gene>
<keyword evidence="3" id="KW-1185">Reference proteome</keyword>
<dbReference type="SUPFAM" id="SSF47413">
    <property type="entry name" value="lambda repressor-like DNA-binding domains"/>
    <property type="match status" value="1"/>
</dbReference>
<organism evidence="2 3">
    <name type="scientific">Streptomyces albidochromogenes</name>
    <dbReference type="NCBI Taxonomy" id="329524"/>
    <lineage>
        <taxon>Bacteria</taxon>
        <taxon>Bacillati</taxon>
        <taxon>Actinomycetota</taxon>
        <taxon>Actinomycetes</taxon>
        <taxon>Kitasatosporales</taxon>
        <taxon>Streptomycetaceae</taxon>
        <taxon>Streptomyces</taxon>
    </lineage>
</organism>
<name>A0ABW6FM93_9ACTN</name>
<accession>A0ABW6FM93</accession>
<comment type="caution">
    <text evidence="2">The sequence shown here is derived from an EMBL/GenBank/DDBJ whole genome shotgun (WGS) entry which is preliminary data.</text>
</comment>
<dbReference type="SMART" id="SM00530">
    <property type="entry name" value="HTH_XRE"/>
    <property type="match status" value="2"/>
</dbReference>